<evidence type="ECO:0000256" key="4">
    <source>
        <dbReference type="ARBA" id="ARBA00022840"/>
    </source>
</evidence>
<keyword evidence="1" id="KW-0808">Transferase</keyword>
<evidence type="ECO:0000313" key="7">
    <source>
        <dbReference type="Proteomes" id="UP000199155"/>
    </source>
</evidence>
<dbReference type="GO" id="GO:0005524">
    <property type="term" value="F:ATP binding"/>
    <property type="evidence" value="ECO:0007669"/>
    <property type="project" value="UniProtKB-KW"/>
</dbReference>
<accession>A0A1G8USI4</accession>
<protein>
    <recommendedName>
        <fullName evidence="5">Maltokinase N-terminal cap domain-containing protein</fullName>
    </recommendedName>
</protein>
<keyword evidence="3" id="KW-0418">Kinase</keyword>
<organism evidence="6 7">
    <name type="scientific">Streptomyces indicus</name>
    <dbReference type="NCBI Taxonomy" id="417292"/>
    <lineage>
        <taxon>Bacteria</taxon>
        <taxon>Bacillati</taxon>
        <taxon>Actinomycetota</taxon>
        <taxon>Actinomycetes</taxon>
        <taxon>Kitasatosporales</taxon>
        <taxon>Streptomycetaceae</taxon>
        <taxon>Streptomyces</taxon>
    </lineage>
</organism>
<dbReference type="InterPro" id="IPR040999">
    <property type="entry name" value="Mak_N_cap"/>
</dbReference>
<evidence type="ECO:0000259" key="5">
    <source>
        <dbReference type="Pfam" id="PF18085"/>
    </source>
</evidence>
<proteinExistence type="predicted"/>
<dbReference type="RefSeq" id="WP_093607374.1">
    <property type="nucleotide sequence ID" value="NZ_FNFF01000001.1"/>
</dbReference>
<keyword evidence="7" id="KW-1185">Reference proteome</keyword>
<keyword evidence="2" id="KW-0547">Nucleotide-binding</keyword>
<evidence type="ECO:0000256" key="2">
    <source>
        <dbReference type="ARBA" id="ARBA00022741"/>
    </source>
</evidence>
<feature type="domain" description="Maltokinase N-terminal cap" evidence="5">
    <location>
        <begin position="20"/>
        <end position="103"/>
    </location>
</feature>
<dbReference type="EMBL" id="FNFF01000001">
    <property type="protein sequence ID" value="SDJ55920.1"/>
    <property type="molecule type" value="Genomic_DNA"/>
</dbReference>
<name>A0A1G8USI4_9ACTN</name>
<evidence type="ECO:0000256" key="3">
    <source>
        <dbReference type="ARBA" id="ARBA00022777"/>
    </source>
</evidence>
<keyword evidence="4" id="KW-0067">ATP-binding</keyword>
<dbReference type="OrthoDB" id="3787729at2"/>
<dbReference type="GO" id="GO:0016301">
    <property type="term" value="F:kinase activity"/>
    <property type="evidence" value="ECO:0007669"/>
    <property type="project" value="UniProtKB-KW"/>
</dbReference>
<sequence>MAEIHRTTLTPAKLELLTGWLPGRPWYRGGGRAPQLAKAGGFRLDDPAGEVGIEFMVVRDAEVAYLVPLTYRGAPLEGVEDALIGTADHGVLGRRWVYDGCQDPVLVAELAAFFEGRVKAQAQSISDQEDREVLAAYEGGPLGDAGIAAVTDTEAGTEIRLTGGAVLRLVRVPEPGEGDATAAGRVTAVWQPPEDAQERGTFVTLHHGA</sequence>
<dbReference type="Pfam" id="PF18085">
    <property type="entry name" value="Mak_N_cap"/>
    <property type="match status" value="1"/>
</dbReference>
<evidence type="ECO:0000313" key="6">
    <source>
        <dbReference type="EMBL" id="SDJ55920.1"/>
    </source>
</evidence>
<dbReference type="AlphaFoldDB" id="A0A1G8USI4"/>
<gene>
    <name evidence="6" type="ORF">SAMN05421806_101994</name>
</gene>
<reference evidence="6 7" key="1">
    <citation type="submission" date="2016-10" db="EMBL/GenBank/DDBJ databases">
        <authorList>
            <person name="de Groot N.N."/>
        </authorList>
    </citation>
    <scope>NUCLEOTIDE SEQUENCE [LARGE SCALE GENOMIC DNA]</scope>
    <source>
        <strain evidence="6 7">CGMCC 4.5727</strain>
    </source>
</reference>
<dbReference type="Proteomes" id="UP000199155">
    <property type="component" value="Unassembled WGS sequence"/>
</dbReference>
<dbReference type="STRING" id="417292.SAMN05421806_101994"/>
<evidence type="ECO:0000256" key="1">
    <source>
        <dbReference type="ARBA" id="ARBA00022679"/>
    </source>
</evidence>